<name>A0A7W7YQS3_9BACT</name>
<dbReference type="Proteomes" id="UP000534294">
    <property type="component" value="Unassembled WGS sequence"/>
</dbReference>
<organism evidence="1 2">
    <name type="scientific">Prosthecobacter dejongeii</name>
    <dbReference type="NCBI Taxonomy" id="48465"/>
    <lineage>
        <taxon>Bacteria</taxon>
        <taxon>Pseudomonadati</taxon>
        <taxon>Verrucomicrobiota</taxon>
        <taxon>Verrucomicrobiia</taxon>
        <taxon>Verrucomicrobiales</taxon>
        <taxon>Verrucomicrobiaceae</taxon>
        <taxon>Prosthecobacter</taxon>
    </lineage>
</organism>
<sequence length="31" mass="3897">MNFLKAQKMRGRWVVKREDFIRFLNQLPLNF</sequence>
<dbReference type="EMBL" id="JACHIF010000014">
    <property type="protein sequence ID" value="MBB5040499.1"/>
    <property type="molecule type" value="Genomic_DNA"/>
</dbReference>
<protein>
    <submittedName>
        <fullName evidence="1">Uncharacterized protein</fullName>
    </submittedName>
</protein>
<dbReference type="AlphaFoldDB" id="A0A7W7YQS3"/>
<accession>A0A7W7YQS3</accession>
<comment type="caution">
    <text evidence="1">The sequence shown here is derived from an EMBL/GenBank/DDBJ whole genome shotgun (WGS) entry which is preliminary data.</text>
</comment>
<keyword evidence="2" id="KW-1185">Reference proteome</keyword>
<reference evidence="1 2" key="1">
    <citation type="submission" date="2020-08" db="EMBL/GenBank/DDBJ databases">
        <title>Genomic Encyclopedia of Type Strains, Phase IV (KMG-IV): sequencing the most valuable type-strain genomes for metagenomic binning, comparative biology and taxonomic classification.</title>
        <authorList>
            <person name="Goeker M."/>
        </authorList>
    </citation>
    <scope>NUCLEOTIDE SEQUENCE [LARGE SCALE GENOMIC DNA]</scope>
    <source>
        <strain evidence="1 2">DSM 12251</strain>
    </source>
</reference>
<evidence type="ECO:0000313" key="2">
    <source>
        <dbReference type="Proteomes" id="UP000534294"/>
    </source>
</evidence>
<gene>
    <name evidence="1" type="ORF">HNQ64_004785</name>
</gene>
<evidence type="ECO:0000313" key="1">
    <source>
        <dbReference type="EMBL" id="MBB5040499.1"/>
    </source>
</evidence>
<proteinExistence type="predicted"/>